<keyword evidence="8" id="KW-1185">Reference proteome</keyword>
<keyword evidence="1" id="KW-0805">Transcription regulation</keyword>
<name>A0A098GL44_LEGMI</name>
<accession>A0A098GL44</accession>
<organism evidence="5 7">
    <name type="scientific">Legionella micdadei</name>
    <name type="common">Tatlockia micdadei</name>
    <dbReference type="NCBI Taxonomy" id="451"/>
    <lineage>
        <taxon>Bacteria</taxon>
        <taxon>Pseudomonadati</taxon>
        <taxon>Pseudomonadota</taxon>
        <taxon>Gammaproteobacteria</taxon>
        <taxon>Legionellales</taxon>
        <taxon>Legionellaceae</taxon>
        <taxon>Legionella</taxon>
    </lineage>
</organism>
<protein>
    <submittedName>
        <fullName evidence="6">SOS-response transcriptional repressor LexA (RecA-mediated autopeptidase)</fullName>
    </submittedName>
</protein>
<dbReference type="AlphaFoldDB" id="A0A098GL44"/>
<dbReference type="Pfam" id="PF01381">
    <property type="entry name" value="HTH_3"/>
    <property type="match status" value="1"/>
</dbReference>
<evidence type="ECO:0000313" key="5">
    <source>
        <dbReference type="EMBL" id="CEG62211.1"/>
    </source>
</evidence>
<proteinExistence type="predicted"/>
<dbReference type="Gene3D" id="2.10.109.10">
    <property type="entry name" value="Umud Fragment, subunit A"/>
    <property type="match status" value="1"/>
</dbReference>
<keyword evidence="2" id="KW-0238">DNA-binding</keyword>
<dbReference type="SUPFAM" id="SSF51306">
    <property type="entry name" value="LexA/Signal peptidase"/>
    <property type="match status" value="1"/>
</dbReference>
<dbReference type="SUPFAM" id="SSF47413">
    <property type="entry name" value="lambda repressor-like DNA-binding domains"/>
    <property type="match status" value="1"/>
</dbReference>
<dbReference type="GO" id="GO:0003677">
    <property type="term" value="F:DNA binding"/>
    <property type="evidence" value="ECO:0007669"/>
    <property type="project" value="UniProtKB-KW"/>
</dbReference>
<dbReference type="Proteomes" id="UP000182998">
    <property type="component" value="Unassembled WGS sequence"/>
</dbReference>
<dbReference type="InterPro" id="IPR036286">
    <property type="entry name" value="LexA/Signal_pep-like_sf"/>
</dbReference>
<dbReference type="InterPro" id="IPR001387">
    <property type="entry name" value="Cro/C1-type_HTH"/>
</dbReference>
<dbReference type="InterPro" id="IPR010982">
    <property type="entry name" value="Lambda_DNA-bd_dom_sf"/>
</dbReference>
<sequence>MDNSFFFEVNLAELNIKKEIGRRILEARKAKGLTLKELGELAGNLKQTRLTNWEQGTRAPGPEEIKQLAQALDVSPAFLMCLSDEKQIIKAKAPSQLIPLLDHRQAGNSKLYIDTIREQELSGGMIFISVSTELLPELSAQTFALKMVDDSMTPEIRVNDVLIIDPAIPPKPGNYVAVKIDGKSEVIICQYKKLSYTSSEFELLTLNDHWPNIKVADDVNVKIIGIVVQKTRNY</sequence>
<dbReference type="OrthoDB" id="9791537at2"/>
<keyword evidence="3" id="KW-0804">Transcription</keyword>
<dbReference type="InterPro" id="IPR015927">
    <property type="entry name" value="Peptidase_S24_S26A/B/C"/>
</dbReference>
<gene>
    <name evidence="5" type="ORF">LMI_2979</name>
    <name evidence="6" type="ORF">SAMN02982997_00783</name>
</gene>
<reference evidence="7" key="1">
    <citation type="submission" date="2014-09" db="EMBL/GenBank/DDBJ databases">
        <authorList>
            <person name="Gomez-Valero L."/>
        </authorList>
    </citation>
    <scope>NUCLEOTIDE SEQUENCE [LARGE SCALE GENOMIC DNA]</scope>
    <source>
        <strain evidence="7">ATCC33218</strain>
    </source>
</reference>
<feature type="domain" description="HTH cro/C1-type" evidence="4">
    <location>
        <begin position="24"/>
        <end position="79"/>
    </location>
</feature>
<dbReference type="InterPro" id="IPR039418">
    <property type="entry name" value="LexA-like"/>
</dbReference>
<dbReference type="SMART" id="SM00530">
    <property type="entry name" value="HTH_XRE"/>
    <property type="match status" value="1"/>
</dbReference>
<reference evidence="5" key="2">
    <citation type="submission" date="2014-09" db="EMBL/GenBank/DDBJ databases">
        <authorList>
            <person name="GOMEZ-VALERO Laura"/>
        </authorList>
    </citation>
    <scope>NUCLEOTIDE SEQUENCE</scope>
    <source>
        <strain evidence="5">ATCC33218</strain>
    </source>
</reference>
<dbReference type="Pfam" id="PF00717">
    <property type="entry name" value="Peptidase_S24"/>
    <property type="match status" value="1"/>
</dbReference>
<dbReference type="CDD" id="cd06529">
    <property type="entry name" value="S24_LexA-like"/>
    <property type="match status" value="1"/>
</dbReference>
<evidence type="ECO:0000256" key="2">
    <source>
        <dbReference type="ARBA" id="ARBA00023125"/>
    </source>
</evidence>
<dbReference type="Proteomes" id="UP000032414">
    <property type="component" value="Chromosome I"/>
</dbReference>
<evidence type="ECO:0000256" key="3">
    <source>
        <dbReference type="ARBA" id="ARBA00023163"/>
    </source>
</evidence>
<evidence type="ECO:0000259" key="4">
    <source>
        <dbReference type="PROSITE" id="PS50943"/>
    </source>
</evidence>
<dbReference type="EMBL" id="FMVN01000003">
    <property type="protein sequence ID" value="SCY07221.1"/>
    <property type="molecule type" value="Genomic_DNA"/>
</dbReference>
<dbReference type="PANTHER" id="PTHR40661:SF3">
    <property type="entry name" value="FELS-1 PROPHAGE TRANSCRIPTIONAL REGULATOR"/>
    <property type="match status" value="1"/>
</dbReference>
<dbReference type="RefSeq" id="WP_102010567.1">
    <property type="nucleotide sequence ID" value="NZ_FMVN01000003.1"/>
</dbReference>
<evidence type="ECO:0000313" key="7">
    <source>
        <dbReference type="Proteomes" id="UP000032414"/>
    </source>
</evidence>
<dbReference type="PANTHER" id="PTHR40661">
    <property type="match status" value="1"/>
</dbReference>
<dbReference type="PROSITE" id="PS50943">
    <property type="entry name" value="HTH_CROC1"/>
    <property type="match status" value="1"/>
</dbReference>
<dbReference type="PATRIC" id="fig|451.8.peg.781"/>
<evidence type="ECO:0000256" key="1">
    <source>
        <dbReference type="ARBA" id="ARBA00023015"/>
    </source>
</evidence>
<dbReference type="EMBL" id="LN614830">
    <property type="protein sequence ID" value="CEG62211.1"/>
    <property type="molecule type" value="Genomic_DNA"/>
</dbReference>
<dbReference type="CDD" id="cd00093">
    <property type="entry name" value="HTH_XRE"/>
    <property type="match status" value="1"/>
</dbReference>
<dbReference type="Gene3D" id="1.10.260.40">
    <property type="entry name" value="lambda repressor-like DNA-binding domains"/>
    <property type="match status" value="1"/>
</dbReference>
<evidence type="ECO:0000313" key="8">
    <source>
        <dbReference type="Proteomes" id="UP000182998"/>
    </source>
</evidence>
<evidence type="ECO:0000313" key="6">
    <source>
        <dbReference type="EMBL" id="SCY07221.1"/>
    </source>
</evidence>
<dbReference type="HOGENOM" id="CLU_066192_1_3_6"/>
<reference evidence="6 8" key="3">
    <citation type="submission" date="2016-10" db="EMBL/GenBank/DDBJ databases">
        <authorList>
            <person name="Varghese N."/>
            <person name="Submissions S."/>
        </authorList>
    </citation>
    <scope>NUCLEOTIDE SEQUENCE [LARGE SCALE GENOMIC DNA]</scope>
    <source>
        <strain evidence="6 8">ATCC 33218</strain>
    </source>
</reference>
<dbReference type="KEGG" id="tmc:LMI_2979"/>